<dbReference type="SMART" id="SM00633">
    <property type="entry name" value="Glyco_10"/>
    <property type="match status" value="1"/>
</dbReference>
<dbReference type="InterPro" id="IPR001000">
    <property type="entry name" value="GH10_dom"/>
</dbReference>
<evidence type="ECO:0000256" key="4">
    <source>
        <dbReference type="ARBA" id="ARBA00007495"/>
    </source>
</evidence>
<comment type="pathway">
    <text evidence="3">Glycan degradation; xylan degradation.</text>
</comment>
<comment type="subcellular location">
    <subcellularLocation>
        <location evidence="2">Secreted</location>
    </subcellularLocation>
</comment>
<sequence length="488" mass="52175">MVFTQLFLFSLFPAAYAQLSTLALAAGLKYFGTATDNPELPDAPYLALLSDTSDFSQITVGNGQKWQYTQKTEGVWSFELGDEIAALAAKNSQLLRCHTLVWHSQLPDWVSSGYWTKGTLQTVMVNHITEEVTHYKGKCYAWDVVNEALDDSAAAAFRDSPFYKAMGEDFLKIAFDAARAADPDVKLYYNDYNIEYTGAKATNALALVTKLVQAGAPIDGVGAQAHYISGKAPTTSDISANLKKYTALGLEVAITELDVRIKLPSTPEKLAQQATGYASTVQACLDVPGCVGITVWDFSDKYSWIPSVSPGDGAANIMDENFAKKPAYYAMVEVLGGQAGGSNSSNTDVPYPGDNTSTAQKPTTTPKAKGKPTTTPEKKPTTAPEYPTGEKPTTTPKAKGKPTTTPEKKPTTAPEYPTGEKPTTTPKAKGKPTTTPPSWYTQTPRGNGTVPGYRPSSGFPPGTGGFPAGTGAPYPMSTKPANRDVCVY</sequence>
<dbReference type="Pfam" id="PF00331">
    <property type="entry name" value="Glyco_hydro_10"/>
    <property type="match status" value="1"/>
</dbReference>
<keyword evidence="8 12" id="KW-0119">Carbohydrate metabolism</keyword>
<evidence type="ECO:0000256" key="11">
    <source>
        <dbReference type="PROSITE-ProRule" id="PRU10061"/>
    </source>
</evidence>
<evidence type="ECO:0000256" key="13">
    <source>
        <dbReference type="SAM" id="MobiDB-lite"/>
    </source>
</evidence>
<keyword evidence="7 12" id="KW-0378">Hydrolase</keyword>
<dbReference type="AlphaFoldDB" id="A0A218YYP2"/>
<feature type="signal peptide" evidence="14">
    <location>
        <begin position="1"/>
        <end position="17"/>
    </location>
</feature>
<dbReference type="PROSITE" id="PS00591">
    <property type="entry name" value="GH10_1"/>
    <property type="match status" value="1"/>
</dbReference>
<dbReference type="SUPFAM" id="SSF51445">
    <property type="entry name" value="(Trans)glycosidases"/>
    <property type="match status" value="1"/>
</dbReference>
<dbReference type="InParanoid" id="A0A218YYP2"/>
<comment type="similarity">
    <text evidence="4 12">Belongs to the glycosyl hydrolase 10 (cellulase F) family.</text>
</comment>
<evidence type="ECO:0000256" key="9">
    <source>
        <dbReference type="ARBA" id="ARBA00023295"/>
    </source>
</evidence>
<gene>
    <name evidence="16" type="ORF">B2J93_6049</name>
</gene>
<evidence type="ECO:0000259" key="15">
    <source>
        <dbReference type="PROSITE" id="PS51760"/>
    </source>
</evidence>
<dbReference type="InterPro" id="IPR017853">
    <property type="entry name" value="GH"/>
</dbReference>
<dbReference type="Proteomes" id="UP000242519">
    <property type="component" value="Unassembled WGS sequence"/>
</dbReference>
<dbReference type="PANTHER" id="PTHR31490">
    <property type="entry name" value="GLYCOSYL HYDROLASE"/>
    <property type="match status" value="1"/>
</dbReference>
<keyword evidence="6" id="KW-0858">Xylan degradation</keyword>
<protein>
    <recommendedName>
        <fullName evidence="12">Beta-xylanase</fullName>
        <ecNumber evidence="12">3.2.1.8</ecNumber>
    </recommendedName>
</protein>
<name>A0A218YYP2_9HELO</name>
<dbReference type="PANTHER" id="PTHR31490:SF35">
    <property type="entry name" value="ENDO-1,4-BETA-XYLANASE"/>
    <property type="match status" value="1"/>
</dbReference>
<feature type="chain" id="PRO_5013392976" description="Beta-xylanase" evidence="14">
    <location>
        <begin position="18"/>
        <end position="488"/>
    </location>
</feature>
<dbReference type="GO" id="GO:0045493">
    <property type="term" value="P:xylan catabolic process"/>
    <property type="evidence" value="ECO:0007669"/>
    <property type="project" value="UniProtKB-KW"/>
</dbReference>
<proteinExistence type="inferred from homology"/>
<evidence type="ECO:0000313" key="16">
    <source>
        <dbReference type="EMBL" id="OWP00612.1"/>
    </source>
</evidence>
<dbReference type="STRING" id="503106.A0A218YYP2"/>
<evidence type="ECO:0000256" key="8">
    <source>
        <dbReference type="ARBA" id="ARBA00023277"/>
    </source>
</evidence>
<feature type="region of interest" description="Disordered" evidence="13">
    <location>
        <begin position="339"/>
        <end position="488"/>
    </location>
</feature>
<evidence type="ECO:0000256" key="5">
    <source>
        <dbReference type="ARBA" id="ARBA00022525"/>
    </source>
</evidence>
<evidence type="ECO:0000313" key="17">
    <source>
        <dbReference type="Proteomes" id="UP000242519"/>
    </source>
</evidence>
<dbReference type="PROSITE" id="PS51760">
    <property type="entry name" value="GH10_2"/>
    <property type="match status" value="1"/>
</dbReference>
<evidence type="ECO:0000256" key="14">
    <source>
        <dbReference type="SAM" id="SignalP"/>
    </source>
</evidence>
<feature type="compositionally biased region" description="Low complexity" evidence="13">
    <location>
        <begin position="356"/>
        <end position="437"/>
    </location>
</feature>
<evidence type="ECO:0000256" key="12">
    <source>
        <dbReference type="RuleBase" id="RU361174"/>
    </source>
</evidence>
<evidence type="ECO:0000256" key="1">
    <source>
        <dbReference type="ARBA" id="ARBA00000681"/>
    </source>
</evidence>
<comment type="catalytic activity">
    <reaction evidence="1 12">
        <text>Endohydrolysis of (1-&gt;4)-beta-D-xylosidic linkages in xylans.</text>
        <dbReference type="EC" id="3.2.1.8"/>
    </reaction>
</comment>
<reference evidence="16 17" key="1">
    <citation type="submission" date="2017-04" db="EMBL/GenBank/DDBJ databases">
        <title>Draft genome sequence of Marssonina coronaria NL1: causal agent of apple blotch.</title>
        <authorList>
            <person name="Cheng Q."/>
        </authorList>
    </citation>
    <scope>NUCLEOTIDE SEQUENCE [LARGE SCALE GENOMIC DNA]</scope>
    <source>
        <strain evidence="16 17">NL1</strain>
    </source>
</reference>
<dbReference type="GO" id="GO:0031176">
    <property type="term" value="F:endo-1,4-beta-xylanase activity"/>
    <property type="evidence" value="ECO:0007669"/>
    <property type="project" value="UniProtKB-EC"/>
</dbReference>
<dbReference type="InterPro" id="IPR044846">
    <property type="entry name" value="GH10"/>
</dbReference>
<dbReference type="Gene3D" id="3.20.20.80">
    <property type="entry name" value="Glycosidases"/>
    <property type="match status" value="1"/>
</dbReference>
<evidence type="ECO:0000256" key="2">
    <source>
        <dbReference type="ARBA" id="ARBA00004613"/>
    </source>
</evidence>
<dbReference type="EC" id="3.2.1.8" evidence="12"/>
<dbReference type="OrthoDB" id="3055998at2759"/>
<keyword evidence="5" id="KW-0964">Secreted</keyword>
<keyword evidence="10 12" id="KW-0624">Polysaccharide degradation</keyword>
<keyword evidence="17" id="KW-1185">Reference proteome</keyword>
<evidence type="ECO:0000256" key="6">
    <source>
        <dbReference type="ARBA" id="ARBA00022651"/>
    </source>
</evidence>
<evidence type="ECO:0000256" key="7">
    <source>
        <dbReference type="ARBA" id="ARBA00022801"/>
    </source>
</evidence>
<feature type="domain" description="GH10" evidence="15">
    <location>
        <begin position="18"/>
        <end position="334"/>
    </location>
</feature>
<keyword evidence="14" id="KW-0732">Signal</keyword>
<accession>A0A218YYP2</accession>
<organism evidence="16 17">
    <name type="scientific">Diplocarpon coronariae</name>
    <dbReference type="NCBI Taxonomy" id="2795749"/>
    <lineage>
        <taxon>Eukaryota</taxon>
        <taxon>Fungi</taxon>
        <taxon>Dikarya</taxon>
        <taxon>Ascomycota</taxon>
        <taxon>Pezizomycotina</taxon>
        <taxon>Leotiomycetes</taxon>
        <taxon>Helotiales</taxon>
        <taxon>Drepanopezizaceae</taxon>
        <taxon>Diplocarpon</taxon>
    </lineage>
</organism>
<keyword evidence="9 12" id="KW-0326">Glycosidase</keyword>
<comment type="caution">
    <text evidence="16">The sequence shown here is derived from an EMBL/GenBank/DDBJ whole genome shotgun (WGS) entry which is preliminary data.</text>
</comment>
<evidence type="ECO:0000256" key="3">
    <source>
        <dbReference type="ARBA" id="ARBA00004851"/>
    </source>
</evidence>
<dbReference type="InterPro" id="IPR031158">
    <property type="entry name" value="GH10_AS"/>
</dbReference>
<dbReference type="EMBL" id="MZNU01000317">
    <property type="protein sequence ID" value="OWP00612.1"/>
    <property type="molecule type" value="Genomic_DNA"/>
</dbReference>
<evidence type="ECO:0000256" key="10">
    <source>
        <dbReference type="ARBA" id="ARBA00023326"/>
    </source>
</evidence>
<dbReference type="GO" id="GO:0005576">
    <property type="term" value="C:extracellular region"/>
    <property type="evidence" value="ECO:0007669"/>
    <property type="project" value="UniProtKB-SubCell"/>
</dbReference>
<dbReference type="PRINTS" id="PR00134">
    <property type="entry name" value="GLHYDRLASE10"/>
</dbReference>
<feature type="active site" description="Nucleophile" evidence="11">
    <location>
        <position position="256"/>
    </location>
</feature>